<reference evidence="2 3" key="1">
    <citation type="submission" date="2014-04" db="EMBL/GenBank/DDBJ databases">
        <title>A comprehensive comparison of genomes of Erythrobacter spp. strains.</title>
        <authorList>
            <person name="Zheng Q."/>
        </authorList>
    </citation>
    <scope>NUCLEOTIDE SEQUENCE [LARGE SCALE GENOMIC DNA]</scope>
    <source>
        <strain evidence="2 3">DSM 6997</strain>
    </source>
</reference>
<gene>
    <name evidence="2" type="ORF">EH31_10425</name>
</gene>
<dbReference type="STRING" id="1044.EH31_10425"/>
<comment type="caution">
    <text evidence="2">The sequence shown here is derived from an EMBL/GenBank/DDBJ whole genome shotgun (WGS) entry which is preliminary data.</text>
</comment>
<organism evidence="2 3">
    <name type="scientific">Erythrobacter longus</name>
    <dbReference type="NCBI Taxonomy" id="1044"/>
    <lineage>
        <taxon>Bacteria</taxon>
        <taxon>Pseudomonadati</taxon>
        <taxon>Pseudomonadota</taxon>
        <taxon>Alphaproteobacteria</taxon>
        <taxon>Sphingomonadales</taxon>
        <taxon>Erythrobacteraceae</taxon>
        <taxon>Erythrobacter/Porphyrobacter group</taxon>
        <taxon>Erythrobacter</taxon>
    </lineage>
</organism>
<name>A0A074MAR2_ERYLO</name>
<accession>A0A074MAR2</accession>
<evidence type="ECO:0000313" key="2">
    <source>
        <dbReference type="EMBL" id="KEO90494.1"/>
    </source>
</evidence>
<dbReference type="EMBL" id="JMIW01000003">
    <property type="protein sequence ID" value="KEO90494.1"/>
    <property type="molecule type" value="Genomic_DNA"/>
</dbReference>
<evidence type="ECO:0000313" key="3">
    <source>
        <dbReference type="Proteomes" id="UP000027647"/>
    </source>
</evidence>
<sequence length="94" mass="10454">MNQPQRSKDNSSNFRAGLGRRIRSARVALGQTQETLAKHLGIARQTLITYENGQTETPSSILKRLCDDFALDAAWLLLGDVSRPMFAHDEARVA</sequence>
<dbReference type="GO" id="GO:0003677">
    <property type="term" value="F:DNA binding"/>
    <property type="evidence" value="ECO:0007669"/>
    <property type="project" value="InterPro"/>
</dbReference>
<dbReference type="InterPro" id="IPR001387">
    <property type="entry name" value="Cro/C1-type_HTH"/>
</dbReference>
<dbReference type="PROSITE" id="PS50943">
    <property type="entry name" value="HTH_CROC1"/>
    <property type="match status" value="1"/>
</dbReference>
<dbReference type="InterPro" id="IPR010982">
    <property type="entry name" value="Lambda_DNA-bd_dom_sf"/>
</dbReference>
<proteinExistence type="predicted"/>
<dbReference type="CDD" id="cd00093">
    <property type="entry name" value="HTH_XRE"/>
    <property type="match status" value="1"/>
</dbReference>
<protein>
    <recommendedName>
        <fullName evidence="1">HTH cro/C1-type domain-containing protein</fullName>
    </recommendedName>
</protein>
<dbReference type="Gene3D" id="1.10.260.40">
    <property type="entry name" value="lambda repressor-like DNA-binding domains"/>
    <property type="match status" value="1"/>
</dbReference>
<dbReference type="Pfam" id="PF12844">
    <property type="entry name" value="HTH_19"/>
    <property type="match status" value="1"/>
</dbReference>
<feature type="domain" description="HTH cro/C1-type" evidence="1">
    <location>
        <begin position="22"/>
        <end position="76"/>
    </location>
</feature>
<dbReference type="SMART" id="SM00530">
    <property type="entry name" value="HTH_XRE"/>
    <property type="match status" value="1"/>
</dbReference>
<keyword evidence="3" id="KW-1185">Reference proteome</keyword>
<dbReference type="AlphaFoldDB" id="A0A074MAR2"/>
<dbReference type="SUPFAM" id="SSF47413">
    <property type="entry name" value="lambda repressor-like DNA-binding domains"/>
    <property type="match status" value="1"/>
</dbReference>
<dbReference type="RefSeq" id="WP_051699119.1">
    <property type="nucleotide sequence ID" value="NZ_JMIW01000003.1"/>
</dbReference>
<evidence type="ECO:0000259" key="1">
    <source>
        <dbReference type="PROSITE" id="PS50943"/>
    </source>
</evidence>
<dbReference type="Proteomes" id="UP000027647">
    <property type="component" value="Unassembled WGS sequence"/>
</dbReference>
<dbReference type="OrthoDB" id="461984at2"/>